<protein>
    <recommendedName>
        <fullName evidence="10">Transcription elongation factor 1 homolog</fullName>
    </recommendedName>
</protein>
<keyword evidence="13" id="KW-1185">Reference proteome</keyword>
<keyword evidence="8 10" id="KW-0804">Transcription</keyword>
<evidence type="ECO:0000256" key="10">
    <source>
        <dbReference type="RuleBase" id="RU364033"/>
    </source>
</evidence>
<evidence type="ECO:0000256" key="9">
    <source>
        <dbReference type="ARBA" id="ARBA00023242"/>
    </source>
</evidence>
<evidence type="ECO:0000256" key="8">
    <source>
        <dbReference type="ARBA" id="ARBA00023163"/>
    </source>
</evidence>
<dbReference type="PANTHER" id="PTHR20934:SF0">
    <property type="entry name" value="TRANSCRIPTION ELONGATION FACTOR 1 HOMOLOG"/>
    <property type="match status" value="1"/>
</dbReference>
<evidence type="ECO:0000256" key="7">
    <source>
        <dbReference type="ARBA" id="ARBA00023015"/>
    </source>
</evidence>
<dbReference type="Proteomes" id="UP000192596">
    <property type="component" value="Unassembled WGS sequence"/>
</dbReference>
<evidence type="ECO:0000313" key="12">
    <source>
        <dbReference type="EMBL" id="OQO03594.1"/>
    </source>
</evidence>
<dbReference type="STRING" id="1507870.A0A1V8SWZ2"/>
<accession>A0A1V8SWZ2</accession>
<dbReference type="InterPro" id="IPR038567">
    <property type="entry name" value="T_Elf1_sf"/>
</dbReference>
<keyword evidence="9 10" id="KW-0539">Nucleus</keyword>
<dbReference type="GO" id="GO:0000993">
    <property type="term" value="F:RNA polymerase II complex binding"/>
    <property type="evidence" value="ECO:0007669"/>
    <property type="project" value="TreeGrafter"/>
</dbReference>
<evidence type="ECO:0000256" key="5">
    <source>
        <dbReference type="ARBA" id="ARBA00022771"/>
    </source>
</evidence>
<dbReference type="FunCoup" id="A0A1V8SWZ2">
    <property type="interactions" value="1169"/>
</dbReference>
<name>A0A1V8SWZ2_9PEZI</name>
<keyword evidence="4 10" id="KW-0479">Metal-binding</keyword>
<dbReference type="SUPFAM" id="SSF57783">
    <property type="entry name" value="Zinc beta-ribbon"/>
    <property type="match status" value="1"/>
</dbReference>
<evidence type="ECO:0000256" key="3">
    <source>
        <dbReference type="ARBA" id="ARBA00009730"/>
    </source>
</evidence>
<sequence length="138" mass="14753">MGKRKKSSRGPQGPKKREPLATTFKCVFCNSENSVSTKIDKKAGVASLTCKNCVANYQMSSTYLTQPVDVYFDWIDACEAVAQEGTATGTATSRPSQGRGLTQSRARGGLAPGEKVTAEDDGFIDDEGAEVDDFGDED</sequence>
<gene>
    <name evidence="12" type="ORF">B0A48_10259</name>
</gene>
<keyword evidence="7 10" id="KW-0805">Transcription regulation</keyword>
<evidence type="ECO:0000256" key="11">
    <source>
        <dbReference type="SAM" id="MobiDB-lite"/>
    </source>
</evidence>
<evidence type="ECO:0000256" key="4">
    <source>
        <dbReference type="ARBA" id="ARBA00022723"/>
    </source>
</evidence>
<feature type="compositionally biased region" description="Polar residues" evidence="11">
    <location>
        <begin position="86"/>
        <end position="105"/>
    </location>
</feature>
<dbReference type="Pfam" id="PF05129">
    <property type="entry name" value="Zn_ribbon_Elf1"/>
    <property type="match status" value="1"/>
</dbReference>
<organism evidence="12 13">
    <name type="scientific">Cryoendolithus antarcticus</name>
    <dbReference type="NCBI Taxonomy" id="1507870"/>
    <lineage>
        <taxon>Eukaryota</taxon>
        <taxon>Fungi</taxon>
        <taxon>Dikarya</taxon>
        <taxon>Ascomycota</taxon>
        <taxon>Pezizomycotina</taxon>
        <taxon>Dothideomycetes</taxon>
        <taxon>Dothideomycetidae</taxon>
        <taxon>Cladosporiales</taxon>
        <taxon>Cladosporiaceae</taxon>
        <taxon>Cryoendolithus</taxon>
    </lineage>
</organism>
<dbReference type="FunFam" id="2.20.25.190:FF:000001">
    <property type="entry name" value="Transcription elongation factor 1 homolog"/>
    <property type="match status" value="1"/>
</dbReference>
<evidence type="ECO:0000313" key="13">
    <source>
        <dbReference type="Proteomes" id="UP000192596"/>
    </source>
</evidence>
<reference evidence="13" key="1">
    <citation type="submission" date="2017-03" db="EMBL/GenBank/DDBJ databases">
        <title>Genomes of endolithic fungi from Antarctica.</title>
        <authorList>
            <person name="Coleine C."/>
            <person name="Masonjones S."/>
            <person name="Stajich J.E."/>
        </authorList>
    </citation>
    <scope>NUCLEOTIDE SEQUENCE [LARGE SCALE GENOMIC DNA]</scope>
    <source>
        <strain evidence="13">CCFEE 5527</strain>
    </source>
</reference>
<dbReference type="InterPro" id="IPR007808">
    <property type="entry name" value="Elf1"/>
</dbReference>
<evidence type="ECO:0000256" key="1">
    <source>
        <dbReference type="ARBA" id="ARBA00003357"/>
    </source>
</evidence>
<comment type="subcellular location">
    <subcellularLocation>
        <location evidence="2 10">Nucleus</location>
    </subcellularLocation>
</comment>
<dbReference type="OrthoDB" id="445983at2759"/>
<feature type="compositionally biased region" description="Acidic residues" evidence="11">
    <location>
        <begin position="119"/>
        <end position="138"/>
    </location>
</feature>
<dbReference type="EMBL" id="NAJO01000024">
    <property type="protein sequence ID" value="OQO03594.1"/>
    <property type="molecule type" value="Genomic_DNA"/>
</dbReference>
<dbReference type="InParanoid" id="A0A1V8SWZ2"/>
<comment type="function">
    <text evidence="1 10">Transcription elongation factor implicated in the maintenance of proper chromatin structure in actively transcribed regions.</text>
</comment>
<dbReference type="PANTHER" id="PTHR20934">
    <property type="entry name" value="TRANSCRIPTION ELONGATION FACTOR 1 HOMOLOG"/>
    <property type="match status" value="1"/>
</dbReference>
<feature type="region of interest" description="Disordered" evidence="11">
    <location>
        <begin position="86"/>
        <end position="138"/>
    </location>
</feature>
<comment type="similarity">
    <text evidence="3 10">Belongs to the ELOF1 family.</text>
</comment>
<keyword evidence="5 10" id="KW-0863">Zinc-finger</keyword>
<dbReference type="AlphaFoldDB" id="A0A1V8SWZ2"/>
<evidence type="ECO:0000256" key="6">
    <source>
        <dbReference type="ARBA" id="ARBA00022833"/>
    </source>
</evidence>
<comment type="caution">
    <text evidence="12">The sequence shown here is derived from an EMBL/GenBank/DDBJ whole genome shotgun (WGS) entry which is preliminary data.</text>
</comment>
<dbReference type="GO" id="GO:0008023">
    <property type="term" value="C:transcription elongation factor complex"/>
    <property type="evidence" value="ECO:0007669"/>
    <property type="project" value="TreeGrafter"/>
</dbReference>
<dbReference type="Gene3D" id="2.20.25.190">
    <property type="match status" value="1"/>
</dbReference>
<dbReference type="GO" id="GO:0006368">
    <property type="term" value="P:transcription elongation by RNA polymerase II"/>
    <property type="evidence" value="ECO:0007669"/>
    <property type="project" value="TreeGrafter"/>
</dbReference>
<proteinExistence type="inferred from homology"/>
<evidence type="ECO:0000256" key="2">
    <source>
        <dbReference type="ARBA" id="ARBA00004123"/>
    </source>
</evidence>
<keyword evidence="6 10" id="KW-0862">Zinc</keyword>
<dbReference type="GO" id="GO:0008270">
    <property type="term" value="F:zinc ion binding"/>
    <property type="evidence" value="ECO:0007669"/>
    <property type="project" value="UniProtKB-KW"/>
</dbReference>